<organism evidence="4 5">
    <name type="scientific">Rhodofomes roseus</name>
    <dbReference type="NCBI Taxonomy" id="34475"/>
    <lineage>
        <taxon>Eukaryota</taxon>
        <taxon>Fungi</taxon>
        <taxon>Dikarya</taxon>
        <taxon>Basidiomycota</taxon>
        <taxon>Agaricomycotina</taxon>
        <taxon>Agaricomycetes</taxon>
        <taxon>Polyporales</taxon>
        <taxon>Rhodofomes</taxon>
    </lineage>
</organism>
<feature type="region of interest" description="Disordered" evidence="3">
    <location>
        <begin position="77"/>
        <end position="108"/>
    </location>
</feature>
<dbReference type="InterPro" id="IPR043502">
    <property type="entry name" value="DNA/RNA_pol_sf"/>
</dbReference>
<dbReference type="InterPro" id="IPR013762">
    <property type="entry name" value="Integrase-like_cat_sf"/>
</dbReference>
<evidence type="ECO:0000313" key="4">
    <source>
        <dbReference type="EMBL" id="TFY57288.1"/>
    </source>
</evidence>
<dbReference type="SUPFAM" id="SSF56349">
    <property type="entry name" value="DNA breaking-rejoining enzymes"/>
    <property type="match status" value="1"/>
</dbReference>
<dbReference type="SUPFAM" id="SSF56672">
    <property type="entry name" value="DNA/RNA polymerases"/>
    <property type="match status" value="1"/>
</dbReference>
<feature type="compositionally biased region" description="Gly residues" evidence="3">
    <location>
        <begin position="97"/>
        <end position="106"/>
    </location>
</feature>
<comment type="caution">
    <text evidence="4">The sequence shown here is derived from an EMBL/GenBank/DDBJ whole genome shotgun (WGS) entry which is preliminary data.</text>
</comment>
<dbReference type="InterPro" id="IPR052055">
    <property type="entry name" value="Hepadnavirus_pol/RT"/>
</dbReference>
<gene>
    <name evidence="4" type="ORF">EVJ58_g7106</name>
</gene>
<dbReference type="InterPro" id="IPR036397">
    <property type="entry name" value="RNaseH_sf"/>
</dbReference>
<dbReference type="Gene3D" id="1.10.150.130">
    <property type="match status" value="1"/>
</dbReference>
<keyword evidence="1" id="KW-0238">DNA-binding</keyword>
<evidence type="ECO:0000256" key="1">
    <source>
        <dbReference type="ARBA" id="ARBA00023125"/>
    </source>
</evidence>
<name>A0A4Y9Y5U5_9APHY</name>
<dbReference type="EMBL" id="SEKV01000439">
    <property type="protein sequence ID" value="TFY57288.1"/>
    <property type="molecule type" value="Genomic_DNA"/>
</dbReference>
<dbReference type="Gene3D" id="3.30.420.10">
    <property type="entry name" value="Ribonuclease H-like superfamily/Ribonuclease H"/>
    <property type="match status" value="1"/>
</dbReference>
<dbReference type="STRING" id="34475.A0A4Y9Y5U5"/>
<sequence>MSASRDVSPRSRSRSPPDAAVEAERTRQRAAALQHIVEETSHGVLSVDEAERQLRDSGASAEEVADYLAQLQAVRNQGAEGNRREQEHDNPEPDQGGRPGLAGGGAPNPVDEVAWAILRQKLSSLQPNANSTNLTSALLDFVERSSGQSSAIPTAVLTGAPHLAALKPASGGTHIQETWRLRQLFSIEKAADPIVNAMQQQSWRYPLPRSIWKDVIADKFVNFERIFATMEVGYDHDEDAKELAPGLTLVRKDTYSAKRALRTEADWQRVYAAWADATKVLYPHRASELDEYQHFISELFVAAPSTPSYAFGVDLAIRDSYAKAPFRLDDRAQTHTHVLTQTLRFSPNQSLATLVPTPVNTENAPSVEVRTAPRTNLRAQLLSRLAREKEVLAMREAAETAAVGPRSLRSSELGSGKRKRASGLDDGPPKFTRGLVWSPSSAETISPSAQYTETAPPLPRPPQHLIDNSQLADVLATCKDHVKVETPFNVEKLRDLLHDHPNQPFVQSVLTGLQEGFWPLEEGEWKIELEEVIGNYSCDEPALEAIRAFRDKEQAAGRWSGELSELLPGMKISPMFVVWRDDKSRVVTDHSASGLNDGIPRAEAKVRYDNMSDFGQELANARAANPGRRIVTFKDDVASAFLNLPAHPLWQLRQIVIVDGKLYIVRRLVFGNRASPRIWCAVSSLLCWIAVRKLDISGLFVYMDDFFGWDFEGHTVTYKGHVFSRKQAQLLVLWDAISCPWELRKQTFGSQLTIIGFHVDANLGTISLAPSAIAKAIEDIDRFVAHPKRQPALRDWQRLAGRLNWLLNVLPWGRPALTELYRKMSGKTHAFRGVYLNREVLTDLIWFKETIPRSIGVRFVDNGRWELSEADVVMWTDAALTKALAFVYSNKGFVYQIKPPPPNCKVDIFFLELVAILSAIHHIASLASPPRRVLIWTDSLDSVEALNSLSVSESIHNGPLLAIASVVLETGIDIRVRHISGKANLRADLLSRLMFDEYARLFPADRGPQRTRPVIALSALDERTAFLQANSIERSTAQHYATGARDYISFCTKHALPLNPTPQTLARYIAYTSQFIASGPKYLSGARHFLRDIFPEFDANRSHPTVQATIAGARKLRADPVRRKLPLHYDDLLLAVLLSCMFYACHRSGELVTKATRDLLDWRKVIKRATLEFTGARASYHLPYHKGDRFYAGTTILHTQHDVACPVQLLRNYVRERDRRHGARAALFLREDGSLPTRRWFDAKFFAILDRSYGGHSARAGGATYYASLGLSESVIQALGRWSSAAWKDYVRDNPTVRAELELARVRQPSHH</sequence>
<dbReference type="PANTHER" id="PTHR33050:SF7">
    <property type="entry name" value="RIBONUCLEASE H"/>
    <property type="match status" value="1"/>
</dbReference>
<dbReference type="PANTHER" id="PTHR33050">
    <property type="entry name" value="REVERSE TRANSCRIPTASE DOMAIN-CONTAINING PROTEIN"/>
    <property type="match status" value="1"/>
</dbReference>
<dbReference type="Proteomes" id="UP000298390">
    <property type="component" value="Unassembled WGS sequence"/>
</dbReference>
<feature type="region of interest" description="Disordered" evidence="3">
    <location>
        <begin position="398"/>
        <end position="436"/>
    </location>
</feature>
<dbReference type="GO" id="GO:0003677">
    <property type="term" value="F:DNA binding"/>
    <property type="evidence" value="ECO:0007669"/>
    <property type="project" value="UniProtKB-KW"/>
</dbReference>
<evidence type="ECO:0000256" key="2">
    <source>
        <dbReference type="ARBA" id="ARBA00023172"/>
    </source>
</evidence>
<feature type="compositionally biased region" description="Basic and acidic residues" evidence="3">
    <location>
        <begin position="81"/>
        <end position="91"/>
    </location>
</feature>
<evidence type="ECO:0000256" key="3">
    <source>
        <dbReference type="SAM" id="MobiDB-lite"/>
    </source>
</evidence>
<dbReference type="InterPro" id="IPR010998">
    <property type="entry name" value="Integrase_recombinase_N"/>
</dbReference>
<dbReference type="CDD" id="cd09275">
    <property type="entry name" value="RNase_HI_RT_DIRS1"/>
    <property type="match status" value="1"/>
</dbReference>
<proteinExistence type="predicted"/>
<reference evidence="4 5" key="1">
    <citation type="submission" date="2019-01" db="EMBL/GenBank/DDBJ databases">
        <title>Genome sequencing of the rare red list fungi Fomitopsis rosea.</title>
        <authorList>
            <person name="Buettner E."/>
            <person name="Kellner H."/>
        </authorList>
    </citation>
    <scope>NUCLEOTIDE SEQUENCE [LARGE SCALE GENOMIC DNA]</scope>
    <source>
        <strain evidence="4 5">DSM 105464</strain>
    </source>
</reference>
<dbReference type="GO" id="GO:0006310">
    <property type="term" value="P:DNA recombination"/>
    <property type="evidence" value="ECO:0007669"/>
    <property type="project" value="UniProtKB-KW"/>
</dbReference>
<keyword evidence="2" id="KW-0233">DNA recombination</keyword>
<dbReference type="InterPro" id="IPR011010">
    <property type="entry name" value="DNA_brk_join_enz"/>
</dbReference>
<feature type="region of interest" description="Disordered" evidence="3">
    <location>
        <begin position="1"/>
        <end position="30"/>
    </location>
</feature>
<accession>A0A4Y9Y5U5</accession>
<evidence type="ECO:0000313" key="5">
    <source>
        <dbReference type="Proteomes" id="UP000298390"/>
    </source>
</evidence>
<dbReference type="Gene3D" id="1.10.443.10">
    <property type="entry name" value="Intergrase catalytic core"/>
    <property type="match status" value="1"/>
</dbReference>
<dbReference type="GO" id="GO:0015074">
    <property type="term" value="P:DNA integration"/>
    <property type="evidence" value="ECO:0007669"/>
    <property type="project" value="InterPro"/>
</dbReference>
<protein>
    <submittedName>
        <fullName evidence="4">Uncharacterized protein</fullName>
    </submittedName>
</protein>